<dbReference type="InterPro" id="IPR012583">
    <property type="entry name" value="RIX1_N"/>
</dbReference>
<reference evidence="8" key="3">
    <citation type="submission" date="2025-08" db="UniProtKB">
        <authorList>
            <consortium name="RefSeq"/>
        </authorList>
    </citation>
    <scope>IDENTIFICATION</scope>
    <source>
        <strain evidence="8">CBS 342.82</strain>
    </source>
</reference>
<feature type="compositionally biased region" description="Acidic residues" evidence="5">
    <location>
        <begin position="788"/>
        <end position="799"/>
    </location>
</feature>
<feature type="compositionally biased region" description="Acidic residues" evidence="5">
    <location>
        <begin position="602"/>
        <end position="634"/>
    </location>
</feature>
<name>A0A6J3M8P0_9PEZI</name>
<dbReference type="InterPro" id="IPR011989">
    <property type="entry name" value="ARM-like"/>
</dbReference>
<dbReference type="OrthoDB" id="20900at2759"/>
<dbReference type="AlphaFoldDB" id="A0A6J3M8P0"/>
<dbReference type="Gene3D" id="1.25.10.10">
    <property type="entry name" value="Leucine-rich Repeat Variant"/>
    <property type="match status" value="1"/>
</dbReference>
<dbReference type="PANTHER" id="PTHR34105">
    <property type="entry name" value="PROLINE-, GLUTAMIC ACID- AND LEUCINE-RICH PROTEIN 1"/>
    <property type="match status" value="1"/>
</dbReference>
<keyword evidence="7" id="KW-1185">Reference proteome</keyword>
<evidence type="ECO:0000313" key="7">
    <source>
        <dbReference type="Proteomes" id="UP000504637"/>
    </source>
</evidence>
<evidence type="ECO:0000256" key="3">
    <source>
        <dbReference type="ARBA" id="ARBA00021502"/>
    </source>
</evidence>
<dbReference type="PANTHER" id="PTHR34105:SF1">
    <property type="entry name" value="PROLINE-, GLUTAMIC ACID- AND LEUCINE-RICH PROTEIN 1"/>
    <property type="match status" value="1"/>
</dbReference>
<accession>A0A6J3M8P0</accession>
<gene>
    <name evidence="8" type="ORF">K489DRAFT_380605</name>
</gene>
<comment type="subcellular location">
    <subcellularLocation>
        <location evidence="1">Nucleus</location>
    </subcellularLocation>
</comment>
<protein>
    <recommendedName>
        <fullName evidence="3">Pre-rRNA-processing protein RIX1</fullName>
    </recommendedName>
</protein>
<feature type="region of interest" description="Disordered" evidence="5">
    <location>
        <begin position="464"/>
        <end position="505"/>
    </location>
</feature>
<evidence type="ECO:0000256" key="1">
    <source>
        <dbReference type="ARBA" id="ARBA00004123"/>
    </source>
</evidence>
<feature type="compositionally biased region" description="Polar residues" evidence="5">
    <location>
        <begin position="478"/>
        <end position="488"/>
    </location>
</feature>
<sequence length="820" mass="89337">MSQSVQSAIGTLRAITYRIANTSDEQLPQIAAQIAGSIWTCRAVLSQASGAKNQGDVTAVVHRFKTQLSTLLQHRNFRARWTGVVLVKAVIEAGGLEILSKSGVWSRNLLTILKRPDPPTTRSLAVLTLTRLFMLTWEHANLVREITTPALPGFVSTCISNIEAKRCSPDELQTVLDAFSVLIVRHSTIFRPNEGTLRTILLRILSSSSAGEAVHFHYTSRHRESARRLLVLLHHCTPKQGSSEKWSESFKNALASAHATCDYLFRGIEHDWESTAGVQPFRPRHQLLNGEPELPEQDALGLSAWSGIYAGHERLIETLLILSTILALPTPAAVPVKFGSIMDLMTRILSIGATDLEKIGSMKFNPQIVREEREAVLAVLPAVRIAALDVLTHLLARFQASAFSILPTLTQVLSSLFQAERDESVRAGISQILASIVTFSGATFTRADTSLLVPALRSCCQQLLPSDSSSDGQGPQSNGTSGTSQPKKSTPLPKHFEASNPNHEHSRSLLLSALKHLPSTTVPTKVRAQIDRVAVITKDKDLLVASVLNPAQRENELRAQASLMPILARLAPKESEVEALIKPRMPVIGGKRTGAHGVKVDDDVEDEDDESDDEDDEVDEDDAEEAEIDGDEIPEAPRHEISSASILQANTNLQGPLAPSSSTSQKRPFEPPTTEFTTTTTPLQPPTTTTPPDAKRTRLDQTLPTTHSTKARPTTSQLQTDTNEEARSLLEDLEAQLQDDIANSNRDVADDEITQSSSFPAASTAETQSSSSLLPAVSTVNTAHDGVGDDDDDEMDGSDFEMPPLTMEMDTDDEDEEDEE</sequence>
<evidence type="ECO:0000256" key="4">
    <source>
        <dbReference type="ARBA" id="ARBA00023242"/>
    </source>
</evidence>
<feature type="region of interest" description="Disordered" evidence="5">
    <location>
        <begin position="589"/>
        <end position="820"/>
    </location>
</feature>
<feature type="compositionally biased region" description="Acidic residues" evidence="5">
    <location>
        <begin position="809"/>
        <end position="820"/>
    </location>
</feature>
<feature type="domain" description="Pre-rRNA-processing protein RIX1 N-terminal" evidence="6">
    <location>
        <begin position="12"/>
        <end position="209"/>
    </location>
</feature>
<reference evidence="8" key="1">
    <citation type="submission" date="2020-01" db="EMBL/GenBank/DDBJ databases">
        <authorList>
            <consortium name="DOE Joint Genome Institute"/>
            <person name="Haridas S."/>
            <person name="Albert R."/>
            <person name="Binder M."/>
            <person name="Bloem J."/>
            <person name="Labutti K."/>
            <person name="Salamov A."/>
            <person name="Andreopoulos B."/>
            <person name="Baker S.E."/>
            <person name="Barry K."/>
            <person name="Bills G."/>
            <person name="Bluhm B.H."/>
            <person name="Cannon C."/>
            <person name="Castanera R."/>
            <person name="Culley D.E."/>
            <person name="Daum C."/>
            <person name="Ezra D."/>
            <person name="Gonzalez J.B."/>
            <person name="Henrissat B."/>
            <person name="Kuo A."/>
            <person name="Liang C."/>
            <person name="Lipzen A."/>
            <person name="Lutzoni F."/>
            <person name="Magnuson J."/>
            <person name="Mondo S."/>
            <person name="Nolan M."/>
            <person name="Ohm R."/>
            <person name="Pangilinan J."/>
            <person name="Park H.-J."/>
            <person name="Ramirez L."/>
            <person name="Alfaro M."/>
            <person name="Sun H."/>
            <person name="Tritt A."/>
            <person name="Yoshinaga Y."/>
            <person name="Zwiers L.-H."/>
            <person name="Turgeon B.G."/>
            <person name="Goodwin S.B."/>
            <person name="Spatafora J.W."/>
            <person name="Crous P.W."/>
            <person name="Grigoriev I.V."/>
        </authorList>
    </citation>
    <scope>NUCLEOTIDE SEQUENCE</scope>
    <source>
        <strain evidence="8">CBS 342.82</strain>
    </source>
</reference>
<reference evidence="8" key="2">
    <citation type="submission" date="2020-04" db="EMBL/GenBank/DDBJ databases">
        <authorList>
            <consortium name="NCBI Genome Project"/>
        </authorList>
    </citation>
    <scope>NUCLEOTIDE SEQUENCE</scope>
    <source>
        <strain evidence="8">CBS 342.82</strain>
    </source>
</reference>
<feature type="compositionally biased region" description="Basic and acidic residues" evidence="5">
    <location>
        <begin position="494"/>
        <end position="505"/>
    </location>
</feature>
<dbReference type="Proteomes" id="UP000504637">
    <property type="component" value="Unplaced"/>
</dbReference>
<dbReference type="SUPFAM" id="SSF48371">
    <property type="entry name" value="ARM repeat"/>
    <property type="match status" value="1"/>
</dbReference>
<dbReference type="RefSeq" id="XP_033460238.1">
    <property type="nucleotide sequence ID" value="XM_033604918.1"/>
</dbReference>
<keyword evidence="4" id="KW-0539">Nucleus</keyword>
<dbReference type="GO" id="GO:0006364">
    <property type="term" value="P:rRNA processing"/>
    <property type="evidence" value="ECO:0007669"/>
    <property type="project" value="TreeGrafter"/>
</dbReference>
<feature type="compositionally biased region" description="Low complexity" evidence="5">
    <location>
        <begin position="464"/>
        <end position="477"/>
    </location>
</feature>
<organism evidence="8">
    <name type="scientific">Dissoconium aciculare CBS 342.82</name>
    <dbReference type="NCBI Taxonomy" id="1314786"/>
    <lineage>
        <taxon>Eukaryota</taxon>
        <taxon>Fungi</taxon>
        <taxon>Dikarya</taxon>
        <taxon>Ascomycota</taxon>
        <taxon>Pezizomycotina</taxon>
        <taxon>Dothideomycetes</taxon>
        <taxon>Dothideomycetidae</taxon>
        <taxon>Mycosphaerellales</taxon>
        <taxon>Dissoconiaceae</taxon>
        <taxon>Dissoconium</taxon>
    </lineage>
</organism>
<feature type="compositionally biased region" description="Low complexity" evidence="5">
    <location>
        <begin position="761"/>
        <end position="772"/>
    </location>
</feature>
<evidence type="ECO:0000259" key="6">
    <source>
        <dbReference type="Pfam" id="PF08167"/>
    </source>
</evidence>
<dbReference type="InterPro" id="IPR016024">
    <property type="entry name" value="ARM-type_fold"/>
</dbReference>
<feature type="compositionally biased region" description="Polar residues" evidence="5">
    <location>
        <begin position="642"/>
        <end position="666"/>
    </location>
</feature>
<dbReference type="Pfam" id="PF08167">
    <property type="entry name" value="RIX1"/>
    <property type="match status" value="1"/>
</dbReference>
<dbReference type="GeneID" id="54362718"/>
<feature type="compositionally biased region" description="Polar residues" evidence="5">
    <location>
        <begin position="700"/>
        <end position="721"/>
    </location>
</feature>
<evidence type="ECO:0000256" key="5">
    <source>
        <dbReference type="SAM" id="MobiDB-lite"/>
    </source>
</evidence>
<evidence type="ECO:0000313" key="8">
    <source>
        <dbReference type="RefSeq" id="XP_033460238.1"/>
    </source>
</evidence>
<evidence type="ECO:0000256" key="2">
    <source>
        <dbReference type="ARBA" id="ARBA00010511"/>
    </source>
</evidence>
<dbReference type="GO" id="GO:0005634">
    <property type="term" value="C:nucleus"/>
    <property type="evidence" value="ECO:0007669"/>
    <property type="project" value="UniProtKB-SubCell"/>
</dbReference>
<comment type="similarity">
    <text evidence="2">Belongs to the RIX1/PELP1 family.</text>
</comment>
<feature type="compositionally biased region" description="Low complexity" evidence="5">
    <location>
        <begin position="672"/>
        <end position="682"/>
    </location>
</feature>
<proteinExistence type="inferred from homology"/>